<evidence type="ECO:0000259" key="3">
    <source>
        <dbReference type="Pfam" id="PF13556"/>
    </source>
</evidence>
<accession>A0A0J6WSU5</accession>
<dbReference type="InterPro" id="IPR012914">
    <property type="entry name" value="PucR_dom"/>
</dbReference>
<evidence type="ECO:0000259" key="2">
    <source>
        <dbReference type="Pfam" id="PF07905"/>
    </source>
</evidence>
<dbReference type="OrthoDB" id="143422at2"/>
<dbReference type="Proteomes" id="UP000036503">
    <property type="component" value="Unassembled WGS sequence"/>
</dbReference>
<feature type="domain" description="CdaR GGDEF-like" evidence="4">
    <location>
        <begin position="161"/>
        <end position="257"/>
    </location>
</feature>
<dbReference type="PATRIC" id="fig|1122219.3.peg.2678"/>
<dbReference type="InterPro" id="IPR051448">
    <property type="entry name" value="CdaR-like_regulators"/>
</dbReference>
<evidence type="ECO:0000313" key="5">
    <source>
        <dbReference type="EMBL" id="KMO85559.1"/>
    </source>
</evidence>
<feature type="domain" description="Purine catabolism PurC-like" evidence="2">
    <location>
        <begin position="16"/>
        <end position="126"/>
    </location>
</feature>
<dbReference type="Pfam" id="PF07905">
    <property type="entry name" value="PucR"/>
    <property type="match status" value="1"/>
</dbReference>
<feature type="domain" description="PucR C-terminal helix-turn-helix" evidence="3">
    <location>
        <begin position="313"/>
        <end position="371"/>
    </location>
</feature>
<sequence>MSVTIGRLYEKSLHLYKIQLLAGEKGLDRTVEWIHMIESAESASFLHGGELVFFTGLLYDGEEWILDYVRRLKQRKAAGLVINVGPYINEIPQSVIDFCNTYNVPLFSLPWDVHLVDITRYLCRFIIDDEKRKQSILDYLKQVLMLPDQCQAACLALESQGFSVEGEFRAVIVRKRYSNNDFDEILALLKLWNGHILAFSHHEDIVVVVSSESIEDMKKTVESMYAYLTEKNMNVYISVGSVVSQLSKLSLSYEQAVSINVLAKNYETPIVYYDYMGLYKLLLNGTPVQVLKKFYKEVLGPLESYDETHNSNLMETLRYYIDHDCSIKDTAIHEVVHRNTILYKFNKIEHILGKSVYSEEHKLAILMAFKIRDIF</sequence>
<comment type="caution">
    <text evidence="5">The sequence shown here is derived from an EMBL/GenBank/DDBJ whole genome shotgun (WGS) entry which is preliminary data.</text>
</comment>
<dbReference type="Pfam" id="PF17853">
    <property type="entry name" value="GGDEF_2"/>
    <property type="match status" value="1"/>
</dbReference>
<dbReference type="EMBL" id="LEKT01000057">
    <property type="protein sequence ID" value="KMO85559.1"/>
    <property type="molecule type" value="Genomic_DNA"/>
</dbReference>
<dbReference type="Gene3D" id="1.10.10.2840">
    <property type="entry name" value="PucR C-terminal helix-turn-helix domain"/>
    <property type="match status" value="1"/>
</dbReference>
<evidence type="ECO:0000259" key="4">
    <source>
        <dbReference type="Pfam" id="PF17853"/>
    </source>
</evidence>
<keyword evidence="6" id="KW-1185">Reference proteome</keyword>
<dbReference type="InterPro" id="IPR041522">
    <property type="entry name" value="CdaR_GGDEF"/>
</dbReference>
<dbReference type="InterPro" id="IPR025736">
    <property type="entry name" value="PucR_C-HTH_dom"/>
</dbReference>
<dbReference type="FunCoup" id="A0A0J6WSU5">
    <property type="interactions" value="21"/>
</dbReference>
<proteinExistence type="inferred from homology"/>
<dbReference type="AlphaFoldDB" id="A0A0J6WSU5"/>
<dbReference type="Pfam" id="PF13556">
    <property type="entry name" value="HTH_30"/>
    <property type="match status" value="1"/>
</dbReference>
<dbReference type="RefSeq" id="WP_048515268.1">
    <property type="nucleotide sequence ID" value="NZ_FUXD01000051.1"/>
</dbReference>
<protein>
    <submittedName>
        <fullName evidence="5">PucR family transcriptional regulator</fullName>
    </submittedName>
</protein>
<dbReference type="PANTHER" id="PTHR33744">
    <property type="entry name" value="CARBOHYDRATE DIACID REGULATOR"/>
    <property type="match status" value="1"/>
</dbReference>
<name>A0A0J6WSU5_9FIRM</name>
<dbReference type="InterPro" id="IPR042070">
    <property type="entry name" value="PucR_C-HTH_sf"/>
</dbReference>
<comment type="similarity">
    <text evidence="1">Belongs to the CdaR family.</text>
</comment>
<dbReference type="InParanoid" id="A0A0J6WSU5"/>
<dbReference type="STRING" id="39029.BSR42_01390"/>
<reference evidence="5 6" key="1">
    <citation type="submission" date="2015-06" db="EMBL/GenBank/DDBJ databases">
        <title>Draft genome sequence of beer spoilage bacterium Megasphaera cerevisiae type strain 20462.</title>
        <authorList>
            <person name="Kutumbaka K."/>
            <person name="Pasmowitz J."/>
            <person name="Mategko J."/>
            <person name="Reyes D."/>
            <person name="Friedrich A."/>
            <person name="Han S."/>
            <person name="Martens-Habbena W."/>
            <person name="Neal-McKinney J."/>
            <person name="Janagama H.K."/>
            <person name="Nadala C."/>
            <person name="Samadpour M."/>
        </authorList>
    </citation>
    <scope>NUCLEOTIDE SEQUENCE [LARGE SCALE GENOMIC DNA]</scope>
    <source>
        <strain evidence="5 6">DSM 20462</strain>
    </source>
</reference>
<evidence type="ECO:0000256" key="1">
    <source>
        <dbReference type="ARBA" id="ARBA00006754"/>
    </source>
</evidence>
<organism evidence="5 6">
    <name type="scientific">Megasphaera cerevisiae DSM 20462</name>
    <dbReference type="NCBI Taxonomy" id="1122219"/>
    <lineage>
        <taxon>Bacteria</taxon>
        <taxon>Bacillati</taxon>
        <taxon>Bacillota</taxon>
        <taxon>Negativicutes</taxon>
        <taxon>Veillonellales</taxon>
        <taxon>Veillonellaceae</taxon>
        <taxon>Megasphaera</taxon>
    </lineage>
</organism>
<evidence type="ECO:0000313" key="6">
    <source>
        <dbReference type="Proteomes" id="UP000036503"/>
    </source>
</evidence>
<dbReference type="PANTHER" id="PTHR33744:SF1">
    <property type="entry name" value="DNA-BINDING TRANSCRIPTIONAL ACTIVATOR ADER"/>
    <property type="match status" value="1"/>
</dbReference>
<gene>
    <name evidence="5" type="ORF">AB840_12950</name>
</gene>